<dbReference type="InterPro" id="IPR040612">
    <property type="entry name" value="ArsA_HSP20-like"/>
</dbReference>
<reference evidence="4 5" key="1">
    <citation type="submission" date="2022-01" db="EMBL/GenBank/DDBJ databases">
        <title>Novel bile acid biosynthetic pathways are enriched in the microbiome of centenarians.</title>
        <authorList>
            <person name="Sato Y."/>
            <person name="Atarashi K."/>
            <person name="Plichta R.D."/>
            <person name="Arai Y."/>
            <person name="Sasajima S."/>
            <person name="Kearney M.S."/>
            <person name="Suda W."/>
            <person name="Takeshita K."/>
            <person name="Sasaki T."/>
            <person name="Okamoto S."/>
            <person name="Skelly N.A."/>
            <person name="Okamura Y."/>
            <person name="Vlamakis H."/>
            <person name="Li Y."/>
            <person name="Tanoue T."/>
            <person name="Takei H."/>
            <person name="Nittono H."/>
            <person name="Narushima S."/>
            <person name="Irie J."/>
            <person name="Itoh H."/>
            <person name="Moriya K."/>
            <person name="Sugiura Y."/>
            <person name="Suematsu M."/>
            <person name="Moritoki N."/>
            <person name="Shibata S."/>
            <person name="Littman R.D."/>
            <person name="Fischbach A.M."/>
            <person name="Uwamino Y."/>
            <person name="Inoue T."/>
            <person name="Honda A."/>
            <person name="Hattori M."/>
            <person name="Murai T."/>
            <person name="Xavier J.R."/>
            <person name="Hirose N."/>
            <person name="Honda K."/>
        </authorList>
    </citation>
    <scope>NUCLEOTIDE SEQUENCE [LARGE SCALE GENOMIC DNA]</scope>
    <source>
        <strain evidence="4 5">CE91-St30</strain>
    </source>
</reference>
<protein>
    <submittedName>
        <fullName evidence="4">Arsenic-transporting ATPase</fullName>
    </submittedName>
</protein>
<evidence type="ECO:0000313" key="5">
    <source>
        <dbReference type="Proteomes" id="UP001320544"/>
    </source>
</evidence>
<dbReference type="InterPro" id="IPR016300">
    <property type="entry name" value="ATPase_ArsA/GET3"/>
</dbReference>
<dbReference type="RefSeq" id="WP_244411829.1">
    <property type="nucleotide sequence ID" value="NZ_AP025564.1"/>
</dbReference>
<dbReference type="CDD" id="cd02035">
    <property type="entry name" value="ArsA"/>
    <property type="match status" value="1"/>
</dbReference>
<proteinExistence type="inferred from homology"/>
<feature type="domain" description="ArsA HSP20-like" evidence="3">
    <location>
        <begin position="324"/>
        <end position="385"/>
    </location>
</feature>
<dbReference type="SUPFAM" id="SSF52540">
    <property type="entry name" value="P-loop containing nucleoside triphosphate hydrolases"/>
    <property type="match status" value="1"/>
</dbReference>
<dbReference type="Pfam" id="PF02374">
    <property type="entry name" value="ArsA_ATPase"/>
    <property type="match status" value="1"/>
</dbReference>
<dbReference type="SUPFAM" id="SSF49764">
    <property type="entry name" value="HSP20-like chaperones"/>
    <property type="match status" value="1"/>
</dbReference>
<dbReference type="EMBL" id="AP025564">
    <property type="protein sequence ID" value="BDE95460.1"/>
    <property type="molecule type" value="Genomic_DNA"/>
</dbReference>
<organism evidence="4 5">
    <name type="scientific">Raoultibacter timonensis</name>
    <dbReference type="NCBI Taxonomy" id="1907662"/>
    <lineage>
        <taxon>Bacteria</taxon>
        <taxon>Bacillati</taxon>
        <taxon>Actinomycetota</taxon>
        <taxon>Coriobacteriia</taxon>
        <taxon>Eggerthellales</taxon>
        <taxon>Eggerthellaceae</taxon>
        <taxon>Raoultibacter</taxon>
    </lineage>
</organism>
<dbReference type="Proteomes" id="UP001320544">
    <property type="component" value="Chromosome"/>
</dbReference>
<evidence type="ECO:0000256" key="1">
    <source>
        <dbReference type="ARBA" id="ARBA00011040"/>
    </source>
</evidence>
<sequence>MRIILYTGKGGVGKTCVAAATAIHLAERGKRVLVASTDAAHSLGDALDVPVGSEAVEVSENLWALEIDPVVAGRAAWGRMQEYLRLLMTSHAEGGIEADELLVFPGLEELFALLAVLDIEDSGLYDVLVVDCAPTGETLSLLKYPERLGSFIEDMLPMKRAALKVGRPVIEGVMKIPMPEDELFDEVAALVGRLERLRALLVDHDRVSLRVVTTAERIVVKEAKRAYSWLSLYGYNVDAVIVNRLYPEDALAGYFDRWTELQRTSLYEIGEAFVDVPILRLALRHGELRGVANLREAAGDLYGGIDPAEVLARSCAIELCETTDGYELSLAVPFFDKRDLGLLQDGDHLIVSLANQTRRVALPACLRGREVAGARYKDGALIVSFARACTPKR</sequence>
<dbReference type="Pfam" id="PF17886">
    <property type="entry name" value="ArsA_HSP20"/>
    <property type="match status" value="1"/>
</dbReference>
<dbReference type="NCBIfam" id="TIGR00345">
    <property type="entry name" value="GET3_arsA_TRC40"/>
    <property type="match status" value="1"/>
</dbReference>
<dbReference type="InterPro" id="IPR025723">
    <property type="entry name" value="ArsA/GET3_ATPase-like"/>
</dbReference>
<evidence type="ECO:0000313" key="4">
    <source>
        <dbReference type="EMBL" id="BDE95460.1"/>
    </source>
</evidence>
<evidence type="ECO:0000259" key="3">
    <source>
        <dbReference type="Pfam" id="PF17886"/>
    </source>
</evidence>
<dbReference type="PANTHER" id="PTHR10803">
    <property type="entry name" value="ARSENICAL PUMP-DRIVING ATPASE ARSENITE-TRANSLOCATING ATPASE"/>
    <property type="match status" value="1"/>
</dbReference>
<comment type="similarity">
    <text evidence="1">Belongs to the arsA ATPase family.</text>
</comment>
<dbReference type="Gene3D" id="3.40.50.300">
    <property type="entry name" value="P-loop containing nucleotide triphosphate hydrolases"/>
    <property type="match status" value="1"/>
</dbReference>
<evidence type="ECO:0000259" key="2">
    <source>
        <dbReference type="Pfam" id="PF02374"/>
    </source>
</evidence>
<keyword evidence="5" id="KW-1185">Reference proteome</keyword>
<name>A0ABN6MBS9_9ACTN</name>
<accession>A0ABN6MBS9</accession>
<dbReference type="InterPro" id="IPR027417">
    <property type="entry name" value="P-loop_NTPase"/>
</dbReference>
<dbReference type="InterPro" id="IPR008978">
    <property type="entry name" value="HSP20-like_chaperone"/>
</dbReference>
<dbReference type="Gene3D" id="2.60.40.790">
    <property type="match status" value="1"/>
</dbReference>
<dbReference type="PANTHER" id="PTHR10803:SF3">
    <property type="entry name" value="ATPASE GET3"/>
    <property type="match status" value="1"/>
</dbReference>
<feature type="domain" description="ArsA/GET3 Anion-transporting ATPase-like" evidence="2">
    <location>
        <begin position="1"/>
        <end position="302"/>
    </location>
</feature>
<gene>
    <name evidence="4" type="ORF">CE91St30_07930</name>
</gene>